<sequence>MRQPQKGGEIFLESLAGFNTQEQRGGTDRAGISTTFERKYHSREDWTGERTSTSSLAALCPGICRDGRRHDEDRTVASHGRPPAPAKKLIEPNFAD</sequence>
<organism evidence="1 2">
    <name type="scientific">Sphaerodactylus townsendi</name>
    <dbReference type="NCBI Taxonomy" id="933632"/>
    <lineage>
        <taxon>Eukaryota</taxon>
        <taxon>Metazoa</taxon>
        <taxon>Chordata</taxon>
        <taxon>Craniata</taxon>
        <taxon>Vertebrata</taxon>
        <taxon>Euteleostomi</taxon>
        <taxon>Lepidosauria</taxon>
        <taxon>Squamata</taxon>
        <taxon>Bifurcata</taxon>
        <taxon>Gekkota</taxon>
        <taxon>Sphaerodactylidae</taxon>
        <taxon>Sphaerodactylus</taxon>
    </lineage>
</organism>
<dbReference type="Proteomes" id="UP000827872">
    <property type="component" value="Linkage Group LG16"/>
</dbReference>
<accession>A0ACB8EDX4</accession>
<evidence type="ECO:0000313" key="2">
    <source>
        <dbReference type="Proteomes" id="UP000827872"/>
    </source>
</evidence>
<protein>
    <submittedName>
        <fullName evidence="1">Uncharacterized protein</fullName>
    </submittedName>
</protein>
<evidence type="ECO:0000313" key="1">
    <source>
        <dbReference type="EMBL" id="KAH7990669.1"/>
    </source>
</evidence>
<comment type="caution">
    <text evidence="1">The sequence shown here is derived from an EMBL/GenBank/DDBJ whole genome shotgun (WGS) entry which is preliminary data.</text>
</comment>
<gene>
    <name evidence="1" type="ORF">K3G42_009859</name>
</gene>
<name>A0ACB8EDX4_9SAUR</name>
<keyword evidence="2" id="KW-1185">Reference proteome</keyword>
<reference evidence="1" key="1">
    <citation type="submission" date="2021-08" db="EMBL/GenBank/DDBJ databases">
        <title>The first chromosome-level gecko genome reveals the dynamic sex chromosomes of Neotropical dwarf geckos (Sphaerodactylidae: Sphaerodactylus).</title>
        <authorList>
            <person name="Pinto B.J."/>
            <person name="Keating S.E."/>
            <person name="Gamble T."/>
        </authorList>
    </citation>
    <scope>NUCLEOTIDE SEQUENCE</scope>
    <source>
        <strain evidence="1">TG3544</strain>
    </source>
</reference>
<dbReference type="EMBL" id="CM037629">
    <property type="protein sequence ID" value="KAH7990669.1"/>
    <property type="molecule type" value="Genomic_DNA"/>
</dbReference>
<proteinExistence type="predicted"/>